<feature type="chain" id="PRO_5045435550" evidence="3">
    <location>
        <begin position="26"/>
        <end position="271"/>
    </location>
</feature>
<evidence type="ECO:0000313" key="4">
    <source>
        <dbReference type="EMBL" id="GAA1981994.1"/>
    </source>
</evidence>
<dbReference type="Proteomes" id="UP001499854">
    <property type="component" value="Unassembled WGS sequence"/>
</dbReference>
<accession>A0ABN2S7T5</accession>
<protein>
    <submittedName>
        <fullName evidence="4">Uncharacterized protein</fullName>
    </submittedName>
</protein>
<organism evidence="4 5">
    <name type="scientific">Catenulispora subtropica</name>
    <dbReference type="NCBI Taxonomy" id="450798"/>
    <lineage>
        <taxon>Bacteria</taxon>
        <taxon>Bacillati</taxon>
        <taxon>Actinomycetota</taxon>
        <taxon>Actinomycetes</taxon>
        <taxon>Catenulisporales</taxon>
        <taxon>Catenulisporaceae</taxon>
        <taxon>Catenulispora</taxon>
    </lineage>
</organism>
<evidence type="ECO:0000313" key="5">
    <source>
        <dbReference type="Proteomes" id="UP001499854"/>
    </source>
</evidence>
<keyword evidence="2" id="KW-0812">Transmembrane</keyword>
<keyword evidence="2" id="KW-0472">Membrane</keyword>
<feature type="transmembrane region" description="Helical" evidence="2">
    <location>
        <begin position="243"/>
        <end position="263"/>
    </location>
</feature>
<dbReference type="RefSeq" id="WP_344659462.1">
    <property type="nucleotide sequence ID" value="NZ_BAAAQM010000029.1"/>
</dbReference>
<feature type="region of interest" description="Disordered" evidence="1">
    <location>
        <begin position="219"/>
        <end position="238"/>
    </location>
</feature>
<comment type="caution">
    <text evidence="4">The sequence shown here is derived from an EMBL/GenBank/DDBJ whole genome shotgun (WGS) entry which is preliminary data.</text>
</comment>
<keyword evidence="3" id="KW-0732">Signal</keyword>
<feature type="compositionally biased region" description="Low complexity" evidence="1">
    <location>
        <begin position="225"/>
        <end position="234"/>
    </location>
</feature>
<keyword evidence="5" id="KW-1185">Reference proteome</keyword>
<reference evidence="4 5" key="1">
    <citation type="journal article" date="2019" name="Int. J. Syst. Evol. Microbiol.">
        <title>The Global Catalogue of Microorganisms (GCM) 10K type strain sequencing project: providing services to taxonomists for standard genome sequencing and annotation.</title>
        <authorList>
            <consortium name="The Broad Institute Genomics Platform"/>
            <consortium name="The Broad Institute Genome Sequencing Center for Infectious Disease"/>
            <person name="Wu L."/>
            <person name="Ma J."/>
        </authorList>
    </citation>
    <scope>NUCLEOTIDE SEQUENCE [LARGE SCALE GENOMIC DNA]</scope>
    <source>
        <strain evidence="4 5">JCM 16013</strain>
    </source>
</reference>
<feature type="signal peptide" evidence="3">
    <location>
        <begin position="1"/>
        <end position="25"/>
    </location>
</feature>
<proteinExistence type="predicted"/>
<dbReference type="EMBL" id="BAAAQM010000029">
    <property type="protein sequence ID" value="GAA1981994.1"/>
    <property type="molecule type" value="Genomic_DNA"/>
</dbReference>
<evidence type="ECO:0000256" key="1">
    <source>
        <dbReference type="SAM" id="MobiDB-lite"/>
    </source>
</evidence>
<evidence type="ECO:0000256" key="3">
    <source>
        <dbReference type="SAM" id="SignalP"/>
    </source>
</evidence>
<gene>
    <name evidence="4" type="ORF">GCM10009838_49210</name>
</gene>
<evidence type="ECO:0000256" key="2">
    <source>
        <dbReference type="SAM" id="Phobius"/>
    </source>
</evidence>
<name>A0ABN2S7T5_9ACTN</name>
<keyword evidence="2" id="KW-1133">Transmembrane helix</keyword>
<sequence>MKLSKVPVVGAVVAMTFAMAGVAHAGTAPAIPAAPSGGDVAAARDAAAGALGTVGQFFAAGGQKPQGDAKQLAAAAVAEAPRIDSATVPVYSLAPAFVADPSAAGTAAPIAQLAFMATDTVSASGSHASVWTARVDGGWKVVNIASGADETTYTAKAVPGATVFQEPQIGAWYQVVGGRVLPLNDTAHASVGNGLTLAQYHKLVRSRYADKLPGSAYDREGRAGGFQPQAPGAGSTDSANTGVMTAGLMLTGFGAAGAGVVVWRRSRVRRD</sequence>